<evidence type="ECO:0000313" key="3">
    <source>
        <dbReference type="Proteomes" id="UP000299102"/>
    </source>
</evidence>
<proteinExistence type="predicted"/>
<organism evidence="2 3">
    <name type="scientific">Eumeta variegata</name>
    <name type="common">Bagworm moth</name>
    <name type="synonym">Eumeta japonica</name>
    <dbReference type="NCBI Taxonomy" id="151549"/>
    <lineage>
        <taxon>Eukaryota</taxon>
        <taxon>Metazoa</taxon>
        <taxon>Ecdysozoa</taxon>
        <taxon>Arthropoda</taxon>
        <taxon>Hexapoda</taxon>
        <taxon>Insecta</taxon>
        <taxon>Pterygota</taxon>
        <taxon>Neoptera</taxon>
        <taxon>Endopterygota</taxon>
        <taxon>Lepidoptera</taxon>
        <taxon>Glossata</taxon>
        <taxon>Ditrysia</taxon>
        <taxon>Tineoidea</taxon>
        <taxon>Psychidae</taxon>
        <taxon>Oiketicinae</taxon>
        <taxon>Eumeta</taxon>
    </lineage>
</organism>
<feature type="compositionally biased region" description="Basic and acidic residues" evidence="1">
    <location>
        <begin position="148"/>
        <end position="159"/>
    </location>
</feature>
<feature type="compositionally biased region" description="Polar residues" evidence="1">
    <location>
        <begin position="160"/>
        <end position="179"/>
    </location>
</feature>
<name>A0A4C1TJS4_EUMVA</name>
<reference evidence="2 3" key="1">
    <citation type="journal article" date="2019" name="Commun. Biol.">
        <title>The bagworm genome reveals a unique fibroin gene that provides high tensile strength.</title>
        <authorList>
            <person name="Kono N."/>
            <person name="Nakamura H."/>
            <person name="Ohtoshi R."/>
            <person name="Tomita M."/>
            <person name="Numata K."/>
            <person name="Arakawa K."/>
        </authorList>
    </citation>
    <scope>NUCLEOTIDE SEQUENCE [LARGE SCALE GENOMIC DNA]</scope>
</reference>
<keyword evidence="3" id="KW-1185">Reference proteome</keyword>
<feature type="region of interest" description="Disordered" evidence="1">
    <location>
        <begin position="109"/>
        <end position="180"/>
    </location>
</feature>
<comment type="caution">
    <text evidence="2">The sequence shown here is derived from an EMBL/GenBank/DDBJ whole genome shotgun (WGS) entry which is preliminary data.</text>
</comment>
<dbReference type="EMBL" id="BGZK01000058">
    <property type="protein sequence ID" value="GBP13658.1"/>
    <property type="molecule type" value="Genomic_DNA"/>
</dbReference>
<evidence type="ECO:0000313" key="2">
    <source>
        <dbReference type="EMBL" id="GBP13658.1"/>
    </source>
</evidence>
<dbReference type="AlphaFoldDB" id="A0A4C1TJS4"/>
<sequence length="202" mass="22427">MIASYQPTDVNFVASSKQFTCSYKTQRPSVPTCTRIGDGGGLWRRTRCARKFSTGLKLKRVRGRAGKLERQRAAASAYPGPSYAAETLSWFLLRDSRLNSTRSRWFERTVPAPARSPGTEGAGAGFKSTGDYDLTQESLRSPPPVLRYQRDKQTREASKSRWSPPSMDTRNPKRNSSPLLATRLEMEYLTGGSGPLELSLTG</sequence>
<evidence type="ECO:0000256" key="1">
    <source>
        <dbReference type="SAM" id="MobiDB-lite"/>
    </source>
</evidence>
<gene>
    <name evidence="2" type="ORF">EVAR_6995_1</name>
</gene>
<protein>
    <submittedName>
        <fullName evidence="2">Uncharacterized protein</fullName>
    </submittedName>
</protein>
<accession>A0A4C1TJS4</accession>
<dbReference type="Proteomes" id="UP000299102">
    <property type="component" value="Unassembled WGS sequence"/>
</dbReference>